<feature type="compositionally biased region" description="Basic and acidic residues" evidence="1">
    <location>
        <begin position="16"/>
        <end position="27"/>
    </location>
</feature>
<organism evidence="2 3">
    <name type="scientific">Clathrus columnatus</name>
    <dbReference type="NCBI Taxonomy" id="1419009"/>
    <lineage>
        <taxon>Eukaryota</taxon>
        <taxon>Fungi</taxon>
        <taxon>Dikarya</taxon>
        <taxon>Basidiomycota</taxon>
        <taxon>Agaricomycotina</taxon>
        <taxon>Agaricomycetes</taxon>
        <taxon>Phallomycetidae</taxon>
        <taxon>Phallales</taxon>
        <taxon>Clathraceae</taxon>
        <taxon>Clathrus</taxon>
    </lineage>
</organism>
<reference evidence="2" key="1">
    <citation type="submission" date="2021-10" db="EMBL/GenBank/DDBJ databases">
        <title>De novo Genome Assembly of Clathrus columnatus (Basidiomycota, Fungi) Using Illumina and Nanopore Sequence Data.</title>
        <authorList>
            <person name="Ogiso-Tanaka E."/>
            <person name="Itagaki H."/>
            <person name="Hosoya T."/>
            <person name="Hosaka K."/>
        </authorList>
    </citation>
    <scope>NUCLEOTIDE SEQUENCE</scope>
    <source>
        <strain evidence="2">MO-923</strain>
    </source>
</reference>
<evidence type="ECO:0000313" key="3">
    <source>
        <dbReference type="Proteomes" id="UP001050691"/>
    </source>
</evidence>
<sequence length="346" mass="38237">MSQRLQSSSSASASKRAQEKSFGDVKTIKNTRSSTPPFRVLKGSTMPSSVNTRVDDETKDLTGSRCLLENTSERNEVQYAHCLRRAMDSHVNRPFIVLNNLEYSWGLGHGRLNLDTSQNVFRLSVKFHRLFDKGWWILVPEESIVDIYQDGLVKSDAGTRGTGLPEIPSGPYNYTIICHPDMGEVPFLRQKDDSIISGTNQNRNMPLMLDDIQILPQPLPGITVMSHVHLRFVICNAGLAMRQSTDALGRQVLNAYLAIPGHSDLLKKILAIYDSWTTLLDDQIGLSTSDALKFLPNIPVKTAELSKKSGGVESIGAGPSKRSSLKGGDGEEDLPSGGIKKKRKRF</sequence>
<dbReference type="Proteomes" id="UP001050691">
    <property type="component" value="Unassembled WGS sequence"/>
</dbReference>
<dbReference type="AlphaFoldDB" id="A0AAV5AGN5"/>
<feature type="compositionally biased region" description="Low complexity" evidence="1">
    <location>
        <begin position="1"/>
        <end position="15"/>
    </location>
</feature>
<keyword evidence="3" id="KW-1185">Reference proteome</keyword>
<name>A0AAV5AGN5_9AGAM</name>
<feature type="region of interest" description="Disordered" evidence="1">
    <location>
        <begin position="307"/>
        <end position="346"/>
    </location>
</feature>
<evidence type="ECO:0008006" key="4">
    <source>
        <dbReference type="Google" id="ProtNLM"/>
    </source>
</evidence>
<comment type="caution">
    <text evidence="2">The sequence shown here is derived from an EMBL/GenBank/DDBJ whole genome shotgun (WGS) entry which is preliminary data.</text>
</comment>
<protein>
    <recommendedName>
        <fullName evidence="4">HNH nuclease domain-containing protein</fullName>
    </recommendedName>
</protein>
<evidence type="ECO:0000256" key="1">
    <source>
        <dbReference type="SAM" id="MobiDB-lite"/>
    </source>
</evidence>
<gene>
    <name evidence="2" type="ORF">Clacol_006086</name>
</gene>
<accession>A0AAV5AGN5</accession>
<feature type="region of interest" description="Disordered" evidence="1">
    <location>
        <begin position="1"/>
        <end position="56"/>
    </location>
</feature>
<proteinExistence type="predicted"/>
<dbReference type="EMBL" id="BPWL01000007">
    <property type="protein sequence ID" value="GJJ11848.1"/>
    <property type="molecule type" value="Genomic_DNA"/>
</dbReference>
<evidence type="ECO:0000313" key="2">
    <source>
        <dbReference type="EMBL" id="GJJ11848.1"/>
    </source>
</evidence>